<gene>
    <name evidence="3" type="ORF">M5K25_004290</name>
</gene>
<comment type="caution">
    <text evidence="3">The sequence shown here is derived from an EMBL/GenBank/DDBJ whole genome shotgun (WGS) entry which is preliminary data.</text>
</comment>
<evidence type="ECO:0000256" key="1">
    <source>
        <dbReference type="SAM" id="Phobius"/>
    </source>
</evidence>
<evidence type="ECO:0000256" key="2">
    <source>
        <dbReference type="SAM" id="SignalP"/>
    </source>
</evidence>
<protein>
    <submittedName>
        <fullName evidence="3">Uncharacterized protein</fullName>
    </submittedName>
</protein>
<keyword evidence="1" id="KW-0472">Membrane</keyword>
<sequence length="212" mass="24542">MIMPEILLKCFFLLVCLSKHKIYQMAKAFKEMVFEWEYLHPKGSVTNEQELSPTELIPVADKKLKDELKEEEIYQEQAVFSDQNLVRDEVLAVEEEIGSHVNEEETDWGLQSLLFREEEEDVSKMVEFKDPNMEEKDNFEAFKLKKWLSSVVMAAATISIFILGGGRVQLTGKIKNIQSAILKKENVKDIFVQHQQAASESFSLSGHYDERF</sequence>
<dbReference type="EMBL" id="JANQDX010000004">
    <property type="protein sequence ID" value="KAL0925914.1"/>
    <property type="molecule type" value="Genomic_DNA"/>
</dbReference>
<feature type="transmembrane region" description="Helical" evidence="1">
    <location>
        <begin position="147"/>
        <end position="166"/>
    </location>
</feature>
<dbReference type="AlphaFoldDB" id="A0ABD0VLC4"/>
<keyword evidence="1" id="KW-1133">Transmembrane helix</keyword>
<organism evidence="3 4">
    <name type="scientific">Dendrobium thyrsiflorum</name>
    <name type="common">Pinecone-like raceme dendrobium</name>
    <name type="synonym">Orchid</name>
    <dbReference type="NCBI Taxonomy" id="117978"/>
    <lineage>
        <taxon>Eukaryota</taxon>
        <taxon>Viridiplantae</taxon>
        <taxon>Streptophyta</taxon>
        <taxon>Embryophyta</taxon>
        <taxon>Tracheophyta</taxon>
        <taxon>Spermatophyta</taxon>
        <taxon>Magnoliopsida</taxon>
        <taxon>Liliopsida</taxon>
        <taxon>Asparagales</taxon>
        <taxon>Orchidaceae</taxon>
        <taxon>Epidendroideae</taxon>
        <taxon>Malaxideae</taxon>
        <taxon>Dendrobiinae</taxon>
        <taxon>Dendrobium</taxon>
    </lineage>
</organism>
<proteinExistence type="predicted"/>
<name>A0ABD0VLC4_DENTH</name>
<evidence type="ECO:0000313" key="4">
    <source>
        <dbReference type="Proteomes" id="UP001552299"/>
    </source>
</evidence>
<feature type="chain" id="PRO_5044833909" evidence="2">
    <location>
        <begin position="19"/>
        <end position="212"/>
    </location>
</feature>
<evidence type="ECO:0000313" key="3">
    <source>
        <dbReference type="EMBL" id="KAL0925914.1"/>
    </source>
</evidence>
<feature type="signal peptide" evidence="2">
    <location>
        <begin position="1"/>
        <end position="18"/>
    </location>
</feature>
<reference evidence="3 4" key="1">
    <citation type="journal article" date="2024" name="Plant Biotechnol. J.">
        <title>Dendrobium thyrsiflorum genome and its molecular insights into genes involved in important horticultural traits.</title>
        <authorList>
            <person name="Chen B."/>
            <person name="Wang J.Y."/>
            <person name="Zheng P.J."/>
            <person name="Li K.L."/>
            <person name="Liang Y.M."/>
            <person name="Chen X.F."/>
            <person name="Zhang C."/>
            <person name="Zhao X."/>
            <person name="He X."/>
            <person name="Zhang G.Q."/>
            <person name="Liu Z.J."/>
            <person name="Xu Q."/>
        </authorList>
    </citation>
    <scope>NUCLEOTIDE SEQUENCE [LARGE SCALE GENOMIC DNA]</scope>
    <source>
        <strain evidence="3">GZMU011</strain>
    </source>
</reference>
<keyword evidence="2" id="KW-0732">Signal</keyword>
<keyword evidence="4" id="KW-1185">Reference proteome</keyword>
<keyword evidence="1" id="KW-0812">Transmembrane</keyword>
<dbReference type="Proteomes" id="UP001552299">
    <property type="component" value="Unassembled WGS sequence"/>
</dbReference>
<accession>A0ABD0VLC4</accession>